<reference evidence="2 3" key="1">
    <citation type="submission" date="2017-04" db="EMBL/GenBank/DDBJ databases">
        <authorList>
            <person name="Afonso C.L."/>
            <person name="Miller P.J."/>
            <person name="Scott M.A."/>
            <person name="Spackman E."/>
            <person name="Goraichik I."/>
            <person name="Dimitrov K.M."/>
            <person name="Suarez D.L."/>
            <person name="Swayne D.E."/>
        </authorList>
    </citation>
    <scope>NUCLEOTIDE SEQUENCE [LARGE SCALE GENOMIC DNA]</scope>
    <source>
        <strain evidence="2 3">DSM 12816</strain>
    </source>
</reference>
<dbReference type="RefSeq" id="WP_084233686.1">
    <property type="nucleotide sequence ID" value="NZ_FWXW01000002.1"/>
</dbReference>
<dbReference type="OrthoDB" id="648213at2"/>
<evidence type="ECO:0000313" key="2">
    <source>
        <dbReference type="EMBL" id="SMC47323.1"/>
    </source>
</evidence>
<evidence type="ECO:0000259" key="1">
    <source>
        <dbReference type="Pfam" id="PF08808"/>
    </source>
</evidence>
<protein>
    <submittedName>
        <fullName evidence="2">RES domain-containing protein</fullName>
    </submittedName>
</protein>
<evidence type="ECO:0000313" key="3">
    <source>
        <dbReference type="Proteomes" id="UP000192790"/>
    </source>
</evidence>
<organism evidence="2 3">
    <name type="scientific">Papillibacter cinnamivorans DSM 12816</name>
    <dbReference type="NCBI Taxonomy" id="1122930"/>
    <lineage>
        <taxon>Bacteria</taxon>
        <taxon>Bacillati</taxon>
        <taxon>Bacillota</taxon>
        <taxon>Clostridia</taxon>
        <taxon>Eubacteriales</taxon>
        <taxon>Oscillospiraceae</taxon>
        <taxon>Papillibacter</taxon>
    </lineage>
</organism>
<name>A0A1W1ZG30_9FIRM</name>
<dbReference type="Pfam" id="PF08808">
    <property type="entry name" value="RES"/>
    <property type="match status" value="1"/>
</dbReference>
<gene>
    <name evidence="2" type="ORF">SAMN02745168_1050</name>
</gene>
<proteinExistence type="predicted"/>
<sequence length="264" mass="31222">MYKLNNYWFSFVDELKYNNRYFPKHPLLNDLKKYVKANIKIVEKDTKLYRARIVNDIKDTPTIKFIDANGGRVILNYYQHLENFNFNQLREGQFLGYNKENSFVPLLSCIPGGRANPKFIPVLYASEQLETAIIEVKPLFEQYVSVAEINVDKRIKIVDFARDRYMPDIIDENYSIKDAINEISKLFSMPTNNQDDYLVTQFISEFIKNLNVDGFRFESSLYKNGINMVIYNYQKCRAIKSDVFVLHGCNYDIGHYCYREEYGR</sequence>
<dbReference type="EMBL" id="FWXW01000002">
    <property type="protein sequence ID" value="SMC47323.1"/>
    <property type="molecule type" value="Genomic_DNA"/>
</dbReference>
<dbReference type="AlphaFoldDB" id="A0A1W1ZG30"/>
<feature type="domain" description="RES" evidence="1">
    <location>
        <begin position="112"/>
        <end position="239"/>
    </location>
</feature>
<accession>A0A1W1ZG30</accession>
<keyword evidence="3" id="KW-1185">Reference proteome</keyword>
<dbReference type="InterPro" id="IPR014914">
    <property type="entry name" value="RES_dom"/>
</dbReference>
<dbReference type="Proteomes" id="UP000192790">
    <property type="component" value="Unassembled WGS sequence"/>
</dbReference>